<dbReference type="Pfam" id="PF20684">
    <property type="entry name" value="Fung_rhodopsin"/>
    <property type="match status" value="1"/>
</dbReference>
<sequence length="404" mass="44606">MDEDRASWLNAPMGMFLAWSTSAFLVRAWAKYRSKTWGPDDYCLTLSLVTMIAQVACTYSALDFGYGKSLAVIKPEHRPVLEKTDLGGLKLLYTTELLYVLAQGLCRASAALFIWHMAHSGPETLPARFLAFTSGVWTAASMLAMAIRGNISRPWSTMDGTQSMHIRWIIVETTGVVIEVANWFLAVHLIWSLQMTLRKRIYILSTFGVKLMVVIFIAFRLVYLAPARNLDPTLTSIMPAILTQAVLHFSMIASCVTTLKPFLRHFGPTIVLESANVSSGKRSRDPYYHLDVLGGGSGSSRRASANDSINWRPYQGPAHASASHDASATTQSGRRGRNVGRLLRTSRSVGSGLRSAAQSRGRSAIRSRSRGDEQSTRTDPLDRLVIERTTEVSVEHEDGPAPRT</sequence>
<keyword evidence="2" id="KW-1133">Transmembrane helix</keyword>
<feature type="transmembrane region" description="Helical" evidence="2">
    <location>
        <begin position="237"/>
        <end position="259"/>
    </location>
</feature>
<evidence type="ECO:0000313" key="4">
    <source>
        <dbReference type="EMBL" id="ATY65290.1"/>
    </source>
</evidence>
<feature type="compositionally biased region" description="Low complexity" evidence="1">
    <location>
        <begin position="318"/>
        <end position="328"/>
    </location>
</feature>
<proteinExistence type="predicted"/>
<feature type="domain" description="Rhodopsin" evidence="3">
    <location>
        <begin position="27"/>
        <end position="264"/>
    </location>
</feature>
<feature type="transmembrane region" description="Helical" evidence="2">
    <location>
        <begin position="129"/>
        <end position="148"/>
    </location>
</feature>
<protein>
    <recommendedName>
        <fullName evidence="3">Rhodopsin domain-containing protein</fullName>
    </recommendedName>
</protein>
<feature type="compositionally biased region" description="Basic and acidic residues" evidence="1">
    <location>
        <begin position="369"/>
        <end position="404"/>
    </location>
</feature>
<dbReference type="Proteomes" id="UP000323067">
    <property type="component" value="Chromosome v"/>
</dbReference>
<feature type="transmembrane region" description="Helical" evidence="2">
    <location>
        <begin position="42"/>
        <end position="62"/>
    </location>
</feature>
<accession>A0A2H4SQA9</accession>
<organism evidence="4 5">
    <name type="scientific">Cordyceps militaris</name>
    <name type="common">Caterpillar fungus</name>
    <name type="synonym">Clavaria militaris</name>
    <dbReference type="NCBI Taxonomy" id="73501"/>
    <lineage>
        <taxon>Eukaryota</taxon>
        <taxon>Fungi</taxon>
        <taxon>Dikarya</taxon>
        <taxon>Ascomycota</taxon>
        <taxon>Pezizomycotina</taxon>
        <taxon>Sordariomycetes</taxon>
        <taxon>Hypocreomycetidae</taxon>
        <taxon>Hypocreales</taxon>
        <taxon>Cordycipitaceae</taxon>
        <taxon>Cordyceps</taxon>
    </lineage>
</organism>
<keyword evidence="2" id="KW-0812">Transmembrane</keyword>
<dbReference type="OrthoDB" id="5149993at2759"/>
<dbReference type="PANTHER" id="PTHR39614:SF2">
    <property type="entry name" value="INTEGRAL MEMBRANE PROTEIN"/>
    <property type="match status" value="1"/>
</dbReference>
<name>A0A2H4SQA9_CORMI</name>
<feature type="transmembrane region" description="Helical" evidence="2">
    <location>
        <begin position="97"/>
        <end position="117"/>
    </location>
</feature>
<evidence type="ECO:0000313" key="5">
    <source>
        <dbReference type="Proteomes" id="UP000323067"/>
    </source>
</evidence>
<dbReference type="AlphaFoldDB" id="A0A2H4SQA9"/>
<evidence type="ECO:0000256" key="2">
    <source>
        <dbReference type="SAM" id="Phobius"/>
    </source>
</evidence>
<evidence type="ECO:0000256" key="1">
    <source>
        <dbReference type="SAM" id="MobiDB-lite"/>
    </source>
</evidence>
<reference evidence="4 5" key="1">
    <citation type="journal article" date="2017" name="BMC Genomics">
        <title>Chromosome level assembly and secondary metabolite potential of the parasitic fungus Cordyceps militaris.</title>
        <authorList>
            <person name="Kramer G.J."/>
            <person name="Nodwell J.R."/>
        </authorList>
    </citation>
    <scope>NUCLEOTIDE SEQUENCE [LARGE SCALE GENOMIC DNA]</scope>
    <source>
        <strain evidence="4 5">ATCC 34164</strain>
    </source>
</reference>
<dbReference type="VEuPathDB" id="FungiDB:CCM_02015"/>
<feature type="transmembrane region" description="Helical" evidence="2">
    <location>
        <begin position="12"/>
        <end position="30"/>
    </location>
</feature>
<feature type="transmembrane region" description="Helical" evidence="2">
    <location>
        <begin position="203"/>
        <end position="225"/>
    </location>
</feature>
<dbReference type="PANTHER" id="PTHR39614">
    <property type="entry name" value="INTEGRAL MEMBRANE PROTEIN"/>
    <property type="match status" value="1"/>
</dbReference>
<feature type="compositionally biased region" description="Low complexity" evidence="1">
    <location>
        <begin position="350"/>
        <end position="362"/>
    </location>
</feature>
<feature type="transmembrane region" description="Helical" evidence="2">
    <location>
        <begin position="168"/>
        <end position="191"/>
    </location>
</feature>
<evidence type="ECO:0000259" key="3">
    <source>
        <dbReference type="Pfam" id="PF20684"/>
    </source>
</evidence>
<dbReference type="InterPro" id="IPR049326">
    <property type="entry name" value="Rhodopsin_dom_fungi"/>
</dbReference>
<gene>
    <name evidence="4" type="ORF">A9K55_004839</name>
</gene>
<dbReference type="EMBL" id="CP023325">
    <property type="protein sequence ID" value="ATY65290.1"/>
    <property type="molecule type" value="Genomic_DNA"/>
</dbReference>
<feature type="region of interest" description="Disordered" evidence="1">
    <location>
        <begin position="297"/>
        <end position="404"/>
    </location>
</feature>
<dbReference type="VEuPathDB" id="FungiDB:A9K55_004839"/>
<keyword evidence="2" id="KW-0472">Membrane</keyword>